<sequence length="206" mass="21238">MVSRTPSSRRKTLKRIGAAMGIAWLAGCSDGGGPEDDENGDGTNGGTGNDTGTDENETVGGGDNESDVGGNETDGNETAGNESEGNESDTGGGGASGAIEPGTTIDFSAETTAWVGIAPDSIADEENPPLTLQSGETYEIGWSEGDGAGHNIEIRDSNDEVVDDLSTEVVTEPGDDQWLEFEASDEMAQYVCQPHQTTMVGEISVE</sequence>
<gene>
    <name evidence="5" type="ORF">C479_01241</name>
</gene>
<name>M0BTI9_9EURY</name>
<evidence type="ECO:0000256" key="1">
    <source>
        <dbReference type="ARBA" id="ARBA00022723"/>
    </source>
</evidence>
<dbReference type="Proteomes" id="UP000011560">
    <property type="component" value="Unassembled WGS sequence"/>
</dbReference>
<evidence type="ECO:0000313" key="6">
    <source>
        <dbReference type="Proteomes" id="UP000011560"/>
    </source>
</evidence>
<dbReference type="Pfam" id="PF00127">
    <property type="entry name" value="Copper-bind"/>
    <property type="match status" value="1"/>
</dbReference>
<dbReference type="EMBL" id="AOIQ01000006">
    <property type="protein sequence ID" value="ELZ13427.1"/>
    <property type="molecule type" value="Genomic_DNA"/>
</dbReference>
<dbReference type="GO" id="GO:0005507">
    <property type="term" value="F:copper ion binding"/>
    <property type="evidence" value="ECO:0007669"/>
    <property type="project" value="InterPro"/>
</dbReference>
<keyword evidence="1" id="KW-0479">Metal-binding</keyword>
<organism evidence="5 6">
    <name type="scientific">Halovivax asiaticus JCM 14624</name>
    <dbReference type="NCBI Taxonomy" id="1227490"/>
    <lineage>
        <taxon>Archaea</taxon>
        <taxon>Methanobacteriati</taxon>
        <taxon>Methanobacteriota</taxon>
        <taxon>Stenosarchaea group</taxon>
        <taxon>Halobacteria</taxon>
        <taxon>Halobacteriales</taxon>
        <taxon>Natrialbaceae</taxon>
        <taxon>Halovivax</taxon>
    </lineage>
</organism>
<evidence type="ECO:0000256" key="2">
    <source>
        <dbReference type="ARBA" id="ARBA00023008"/>
    </source>
</evidence>
<dbReference type="AlphaFoldDB" id="M0BTI9"/>
<evidence type="ECO:0000313" key="5">
    <source>
        <dbReference type="EMBL" id="ELZ13427.1"/>
    </source>
</evidence>
<accession>M0BTI9</accession>
<reference evidence="5 6" key="1">
    <citation type="journal article" date="2014" name="PLoS Genet.">
        <title>Phylogenetically driven sequencing of extremely halophilic archaea reveals strategies for static and dynamic osmo-response.</title>
        <authorList>
            <person name="Becker E.A."/>
            <person name="Seitzer P.M."/>
            <person name="Tritt A."/>
            <person name="Larsen D."/>
            <person name="Krusor M."/>
            <person name="Yao A.I."/>
            <person name="Wu D."/>
            <person name="Madern D."/>
            <person name="Eisen J.A."/>
            <person name="Darling A.E."/>
            <person name="Facciotti M.T."/>
        </authorList>
    </citation>
    <scope>NUCLEOTIDE SEQUENCE [LARGE SCALE GENOMIC DNA]</scope>
    <source>
        <strain evidence="5 6">JCM 14624</strain>
    </source>
</reference>
<evidence type="ECO:0000259" key="4">
    <source>
        <dbReference type="Pfam" id="PF00127"/>
    </source>
</evidence>
<dbReference type="PROSITE" id="PS51257">
    <property type="entry name" value="PROKAR_LIPOPROTEIN"/>
    <property type="match status" value="1"/>
</dbReference>
<keyword evidence="2" id="KW-0186">Copper</keyword>
<feature type="region of interest" description="Disordered" evidence="3">
    <location>
        <begin position="25"/>
        <end position="108"/>
    </location>
</feature>
<protein>
    <submittedName>
        <fullName evidence="5">Blue (Type 1) copper domain-containing protein</fullName>
    </submittedName>
</protein>
<dbReference type="InterPro" id="IPR008972">
    <property type="entry name" value="Cupredoxin"/>
</dbReference>
<dbReference type="STRING" id="1227490.C479_01241"/>
<dbReference type="RefSeq" id="WP_007696620.1">
    <property type="nucleotide sequence ID" value="NZ_AOIQ01000006.1"/>
</dbReference>
<feature type="domain" description="Blue (type 1) copper" evidence="4">
    <location>
        <begin position="131"/>
        <end position="206"/>
    </location>
</feature>
<keyword evidence="6" id="KW-1185">Reference proteome</keyword>
<comment type="caution">
    <text evidence="5">The sequence shown here is derived from an EMBL/GenBank/DDBJ whole genome shotgun (WGS) entry which is preliminary data.</text>
</comment>
<proteinExistence type="predicted"/>
<dbReference type="GO" id="GO:0009055">
    <property type="term" value="F:electron transfer activity"/>
    <property type="evidence" value="ECO:0007669"/>
    <property type="project" value="InterPro"/>
</dbReference>
<dbReference type="InterPro" id="IPR000923">
    <property type="entry name" value="BlueCu_1"/>
</dbReference>
<dbReference type="Gene3D" id="2.60.40.420">
    <property type="entry name" value="Cupredoxins - blue copper proteins"/>
    <property type="match status" value="1"/>
</dbReference>
<evidence type="ECO:0000256" key="3">
    <source>
        <dbReference type="SAM" id="MobiDB-lite"/>
    </source>
</evidence>